<dbReference type="PANTHER" id="PTHR43857">
    <property type="entry name" value="BLR7761 PROTEIN"/>
    <property type="match status" value="1"/>
</dbReference>
<dbReference type="SUPFAM" id="SSF55298">
    <property type="entry name" value="YjgF-like"/>
    <property type="match status" value="1"/>
</dbReference>
<sequence length="132" mass="13941">MSKIERNNPEGLFKPEGYSQIVTTDGGRTIHLAGQGGIANDGSVPEDLGEQTKLMFEKVAIGLEAVGASSANVVRVVVYIVNLDKTDPTPVYKGIQSFFPEGDKPVSTILGVTGLALPAMKVEIDVTAWLPG</sequence>
<dbReference type="Pfam" id="PF01042">
    <property type="entry name" value="Ribonuc_L-PSP"/>
    <property type="match status" value="1"/>
</dbReference>
<proteinExistence type="predicted"/>
<evidence type="ECO:0000313" key="1">
    <source>
        <dbReference type="EMBL" id="SVA83232.1"/>
    </source>
</evidence>
<gene>
    <name evidence="1" type="ORF">METZ01_LOCUS136086</name>
</gene>
<name>A0A381Z2V5_9ZZZZ</name>
<dbReference type="PANTHER" id="PTHR43857:SF1">
    <property type="entry name" value="YJGH FAMILY PROTEIN"/>
    <property type="match status" value="1"/>
</dbReference>
<organism evidence="1">
    <name type="scientific">marine metagenome</name>
    <dbReference type="NCBI Taxonomy" id="408172"/>
    <lineage>
        <taxon>unclassified sequences</taxon>
        <taxon>metagenomes</taxon>
        <taxon>ecological metagenomes</taxon>
    </lineage>
</organism>
<protein>
    <submittedName>
        <fullName evidence="1">Uncharacterized protein</fullName>
    </submittedName>
</protein>
<reference evidence="1" key="1">
    <citation type="submission" date="2018-05" db="EMBL/GenBank/DDBJ databases">
        <authorList>
            <person name="Lanie J.A."/>
            <person name="Ng W.-L."/>
            <person name="Kazmierczak K.M."/>
            <person name="Andrzejewski T.M."/>
            <person name="Davidsen T.M."/>
            <person name="Wayne K.J."/>
            <person name="Tettelin H."/>
            <person name="Glass J.I."/>
            <person name="Rusch D."/>
            <person name="Podicherti R."/>
            <person name="Tsui H.-C.T."/>
            <person name="Winkler M.E."/>
        </authorList>
    </citation>
    <scope>NUCLEOTIDE SEQUENCE</scope>
</reference>
<dbReference type="InterPro" id="IPR035959">
    <property type="entry name" value="RutC-like_sf"/>
</dbReference>
<dbReference type="CDD" id="cd00448">
    <property type="entry name" value="YjgF_YER057c_UK114_family"/>
    <property type="match status" value="1"/>
</dbReference>
<dbReference type="EMBL" id="UINC01019634">
    <property type="protein sequence ID" value="SVA83232.1"/>
    <property type="molecule type" value="Genomic_DNA"/>
</dbReference>
<dbReference type="AlphaFoldDB" id="A0A381Z2V5"/>
<dbReference type="Gene3D" id="3.30.1330.40">
    <property type="entry name" value="RutC-like"/>
    <property type="match status" value="1"/>
</dbReference>
<accession>A0A381Z2V5</accession>
<dbReference type="InterPro" id="IPR006175">
    <property type="entry name" value="YjgF/YER057c/UK114"/>
</dbReference>